<feature type="chain" id="PRO_5025694488" description="Secreted protein" evidence="1">
    <location>
        <begin position="22"/>
        <end position="172"/>
    </location>
</feature>
<organism evidence="2 3">
    <name type="scientific">Clathrospora elynae</name>
    <dbReference type="NCBI Taxonomy" id="706981"/>
    <lineage>
        <taxon>Eukaryota</taxon>
        <taxon>Fungi</taxon>
        <taxon>Dikarya</taxon>
        <taxon>Ascomycota</taxon>
        <taxon>Pezizomycotina</taxon>
        <taxon>Dothideomycetes</taxon>
        <taxon>Pleosporomycetidae</taxon>
        <taxon>Pleosporales</taxon>
        <taxon>Diademaceae</taxon>
        <taxon>Clathrospora</taxon>
    </lineage>
</organism>
<evidence type="ECO:0000313" key="2">
    <source>
        <dbReference type="EMBL" id="KAF1937802.1"/>
    </source>
</evidence>
<gene>
    <name evidence="2" type="ORF">EJ02DRAFT_42255</name>
</gene>
<proteinExistence type="predicted"/>
<protein>
    <recommendedName>
        <fullName evidence="4">Secreted protein</fullName>
    </recommendedName>
</protein>
<dbReference type="Proteomes" id="UP000800038">
    <property type="component" value="Unassembled WGS sequence"/>
</dbReference>
<name>A0A6A5SD20_9PLEO</name>
<sequence>MSRQHWYVWVCCLSSAKRLCAVDARPAGGHVVLSQPIRVLDEAVRASLHLQGCAGQCCPMARACPTRRLFLALSLTGILHPQHLSLGRSHNLLLRLPSSVVSGFVDSLHTLAPRTPSTPVRKNFMQRAQCTVARQAAAQLKATTTHPASTRLLTRSCTLFRPGVSQQPILRS</sequence>
<evidence type="ECO:0000256" key="1">
    <source>
        <dbReference type="SAM" id="SignalP"/>
    </source>
</evidence>
<keyword evidence="1" id="KW-0732">Signal</keyword>
<dbReference type="EMBL" id="ML976125">
    <property type="protein sequence ID" value="KAF1937802.1"/>
    <property type="molecule type" value="Genomic_DNA"/>
</dbReference>
<dbReference type="AlphaFoldDB" id="A0A6A5SD20"/>
<evidence type="ECO:0000313" key="3">
    <source>
        <dbReference type="Proteomes" id="UP000800038"/>
    </source>
</evidence>
<keyword evidence="3" id="KW-1185">Reference proteome</keyword>
<feature type="signal peptide" evidence="1">
    <location>
        <begin position="1"/>
        <end position="21"/>
    </location>
</feature>
<accession>A0A6A5SD20</accession>
<reference evidence="2" key="1">
    <citation type="journal article" date="2020" name="Stud. Mycol.">
        <title>101 Dothideomycetes genomes: a test case for predicting lifestyles and emergence of pathogens.</title>
        <authorList>
            <person name="Haridas S."/>
            <person name="Albert R."/>
            <person name="Binder M."/>
            <person name="Bloem J."/>
            <person name="Labutti K."/>
            <person name="Salamov A."/>
            <person name="Andreopoulos B."/>
            <person name="Baker S."/>
            <person name="Barry K."/>
            <person name="Bills G."/>
            <person name="Bluhm B."/>
            <person name="Cannon C."/>
            <person name="Castanera R."/>
            <person name="Culley D."/>
            <person name="Daum C."/>
            <person name="Ezra D."/>
            <person name="Gonzalez J."/>
            <person name="Henrissat B."/>
            <person name="Kuo A."/>
            <person name="Liang C."/>
            <person name="Lipzen A."/>
            <person name="Lutzoni F."/>
            <person name="Magnuson J."/>
            <person name="Mondo S."/>
            <person name="Nolan M."/>
            <person name="Ohm R."/>
            <person name="Pangilinan J."/>
            <person name="Park H.-J."/>
            <person name="Ramirez L."/>
            <person name="Alfaro M."/>
            <person name="Sun H."/>
            <person name="Tritt A."/>
            <person name="Yoshinaga Y."/>
            <person name="Zwiers L.-H."/>
            <person name="Turgeon B."/>
            <person name="Goodwin S."/>
            <person name="Spatafora J."/>
            <person name="Crous P."/>
            <person name="Grigoriev I."/>
        </authorList>
    </citation>
    <scope>NUCLEOTIDE SEQUENCE</scope>
    <source>
        <strain evidence="2">CBS 161.51</strain>
    </source>
</reference>
<evidence type="ECO:0008006" key="4">
    <source>
        <dbReference type="Google" id="ProtNLM"/>
    </source>
</evidence>